<dbReference type="Proteomes" id="UP000049855">
    <property type="component" value="Unassembled WGS sequence"/>
</dbReference>
<evidence type="ECO:0000313" key="1">
    <source>
        <dbReference type="EMBL" id="CQR73436.1"/>
    </source>
</evidence>
<organism evidence="1 2">
    <name type="scientific">Sporomusa ovata</name>
    <dbReference type="NCBI Taxonomy" id="2378"/>
    <lineage>
        <taxon>Bacteria</taxon>
        <taxon>Bacillati</taxon>
        <taxon>Bacillota</taxon>
        <taxon>Negativicutes</taxon>
        <taxon>Selenomonadales</taxon>
        <taxon>Sporomusaceae</taxon>
        <taxon>Sporomusa</taxon>
    </lineage>
</organism>
<dbReference type="RefSeq" id="WP_021168210.1">
    <property type="nucleotide sequence ID" value="NZ_CTRP01000012.1"/>
</dbReference>
<accession>A0A0U1L181</accession>
<sequence length="41" mass="4665">MEFRKTSKRKTYSDTEKAVLLEAYKTSVIAKNNGAKKMLLA</sequence>
<name>A0A0U1L181_9FIRM</name>
<keyword evidence="2" id="KW-1185">Reference proteome</keyword>
<reference evidence="2" key="1">
    <citation type="submission" date="2015-03" db="EMBL/GenBank/DDBJ databases">
        <authorList>
            <person name="Nijsse Bart"/>
        </authorList>
    </citation>
    <scope>NUCLEOTIDE SEQUENCE [LARGE SCALE GENOMIC DNA]</scope>
</reference>
<gene>
    <name evidence="1" type="ORF">SpAn4DRAFT_2668</name>
</gene>
<protein>
    <submittedName>
        <fullName evidence="1">Uncharacterized protein</fullName>
    </submittedName>
</protein>
<dbReference type="AlphaFoldDB" id="A0A0U1L181"/>
<dbReference type="EMBL" id="CTRP01000012">
    <property type="protein sequence ID" value="CQR73436.1"/>
    <property type="molecule type" value="Genomic_DNA"/>
</dbReference>
<evidence type="ECO:0000313" key="2">
    <source>
        <dbReference type="Proteomes" id="UP000049855"/>
    </source>
</evidence>
<proteinExistence type="predicted"/>